<feature type="domain" description="ABC transporter" evidence="4">
    <location>
        <begin position="9"/>
        <end position="221"/>
    </location>
</feature>
<dbReference type="EMBL" id="CP030840">
    <property type="protein sequence ID" value="AXC15328.1"/>
    <property type="molecule type" value="Genomic_DNA"/>
</dbReference>
<dbReference type="Pfam" id="PF00005">
    <property type="entry name" value="ABC_tran"/>
    <property type="match status" value="1"/>
</dbReference>
<dbReference type="PROSITE" id="PS00211">
    <property type="entry name" value="ABC_TRANSPORTER_1"/>
    <property type="match status" value="1"/>
</dbReference>
<proteinExistence type="predicted"/>
<dbReference type="GO" id="GO:0005524">
    <property type="term" value="F:ATP binding"/>
    <property type="evidence" value="ECO:0007669"/>
    <property type="project" value="UniProtKB-KW"/>
</dbReference>
<keyword evidence="2" id="KW-0547">Nucleotide-binding</keyword>
<dbReference type="Proteomes" id="UP000253606">
    <property type="component" value="Chromosome"/>
</dbReference>
<dbReference type="PANTHER" id="PTHR42939:SF1">
    <property type="entry name" value="ABC TRANSPORTER ATP-BINDING PROTEIN ALBC-RELATED"/>
    <property type="match status" value="1"/>
</dbReference>
<accession>A0A2Z5G8N2</accession>
<dbReference type="InterPro" id="IPR003593">
    <property type="entry name" value="AAA+_ATPase"/>
</dbReference>
<evidence type="ECO:0000259" key="4">
    <source>
        <dbReference type="PROSITE" id="PS50893"/>
    </source>
</evidence>
<dbReference type="Gene3D" id="3.40.50.300">
    <property type="entry name" value="P-loop containing nucleotide triphosphate hydrolases"/>
    <property type="match status" value="1"/>
</dbReference>
<keyword evidence="6" id="KW-1185">Reference proteome</keyword>
<dbReference type="SMART" id="SM00382">
    <property type="entry name" value="AAA"/>
    <property type="match status" value="1"/>
</dbReference>
<dbReference type="InterPro" id="IPR003439">
    <property type="entry name" value="ABC_transporter-like_ATP-bd"/>
</dbReference>
<dbReference type="OrthoDB" id="9804819at2"/>
<gene>
    <name evidence="5" type="ORF">ACPOL_6084</name>
</gene>
<sequence length="221" mass="23861">MPGIQPQIVQLTGVSRLYGTFAALRQITIGFDSGRCSLLLGENGAGKSTLLRTIAGLLRPTFGEILVFGAAPSDGRDRIGYMSHAPMLYDELTGLENLRYFASLYRTRPCLEPKAAMQATGLDPALARPISQYSQGMRQRASLARVLLPQPELLLLDEPFSNMDAASARQMLDLLSNLRSQGKTIILTTHQRELAAPLADEFITMQAGAVIAVEQAAGATV</sequence>
<dbReference type="SUPFAM" id="SSF52540">
    <property type="entry name" value="P-loop containing nucleoside triphosphate hydrolases"/>
    <property type="match status" value="1"/>
</dbReference>
<keyword evidence="3 5" id="KW-0067">ATP-binding</keyword>
<evidence type="ECO:0000256" key="3">
    <source>
        <dbReference type="ARBA" id="ARBA00022840"/>
    </source>
</evidence>
<dbReference type="InterPro" id="IPR051782">
    <property type="entry name" value="ABC_Transporter_VariousFunc"/>
</dbReference>
<dbReference type="KEGG" id="abas:ACPOL_6084"/>
<dbReference type="GO" id="GO:0016887">
    <property type="term" value="F:ATP hydrolysis activity"/>
    <property type="evidence" value="ECO:0007669"/>
    <property type="project" value="InterPro"/>
</dbReference>
<name>A0A2Z5G8N2_9BACT</name>
<keyword evidence="1" id="KW-0813">Transport</keyword>
<protein>
    <submittedName>
        <fullName evidence="5">Putative ABC transporter ATP-binding protein</fullName>
    </submittedName>
</protein>
<evidence type="ECO:0000313" key="6">
    <source>
        <dbReference type="Proteomes" id="UP000253606"/>
    </source>
</evidence>
<evidence type="ECO:0000256" key="2">
    <source>
        <dbReference type="ARBA" id="ARBA00022741"/>
    </source>
</evidence>
<dbReference type="PROSITE" id="PS50893">
    <property type="entry name" value="ABC_TRANSPORTER_2"/>
    <property type="match status" value="1"/>
</dbReference>
<evidence type="ECO:0000256" key="1">
    <source>
        <dbReference type="ARBA" id="ARBA00022448"/>
    </source>
</evidence>
<organism evidence="5 6">
    <name type="scientific">Acidisarcina polymorpha</name>
    <dbReference type="NCBI Taxonomy" id="2211140"/>
    <lineage>
        <taxon>Bacteria</taxon>
        <taxon>Pseudomonadati</taxon>
        <taxon>Acidobacteriota</taxon>
        <taxon>Terriglobia</taxon>
        <taxon>Terriglobales</taxon>
        <taxon>Acidobacteriaceae</taxon>
        <taxon>Acidisarcina</taxon>
    </lineage>
</organism>
<reference evidence="5 6" key="1">
    <citation type="journal article" date="2018" name="Front. Microbiol.">
        <title>Hydrolytic Capabilities as a Key to Environmental Success: Chitinolytic and Cellulolytic Acidobacteria From Acidic Sub-arctic Soils and Boreal Peatlands.</title>
        <authorList>
            <person name="Belova S.E."/>
            <person name="Ravin N.V."/>
            <person name="Pankratov T.A."/>
            <person name="Rakitin A.L."/>
            <person name="Ivanova A.A."/>
            <person name="Beletsky A.V."/>
            <person name="Mardanov A.V."/>
            <person name="Sinninghe Damste J.S."/>
            <person name="Dedysh S.N."/>
        </authorList>
    </citation>
    <scope>NUCLEOTIDE SEQUENCE [LARGE SCALE GENOMIC DNA]</scope>
    <source>
        <strain evidence="5 6">SBC82</strain>
    </source>
</reference>
<dbReference type="CDD" id="cd03230">
    <property type="entry name" value="ABC_DR_subfamily_A"/>
    <property type="match status" value="1"/>
</dbReference>
<dbReference type="RefSeq" id="WP_114209917.1">
    <property type="nucleotide sequence ID" value="NZ_CP030840.1"/>
</dbReference>
<evidence type="ECO:0000313" key="5">
    <source>
        <dbReference type="EMBL" id="AXC15328.1"/>
    </source>
</evidence>
<dbReference type="InterPro" id="IPR017871">
    <property type="entry name" value="ABC_transporter-like_CS"/>
</dbReference>
<dbReference type="InterPro" id="IPR027417">
    <property type="entry name" value="P-loop_NTPase"/>
</dbReference>
<dbReference type="PANTHER" id="PTHR42939">
    <property type="entry name" value="ABC TRANSPORTER ATP-BINDING PROTEIN ALBC-RELATED"/>
    <property type="match status" value="1"/>
</dbReference>
<dbReference type="AlphaFoldDB" id="A0A2Z5G8N2"/>